<keyword evidence="1 4" id="KW-0810">Translation regulation</keyword>
<evidence type="ECO:0000259" key="6">
    <source>
        <dbReference type="Pfam" id="PF16321"/>
    </source>
</evidence>
<dbReference type="NCBIfam" id="TIGR00741">
    <property type="entry name" value="yfiA"/>
    <property type="match status" value="1"/>
</dbReference>
<evidence type="ECO:0000256" key="4">
    <source>
        <dbReference type="HAMAP-Rule" id="MF_00839"/>
    </source>
</evidence>
<dbReference type="InterPro" id="IPR050574">
    <property type="entry name" value="HPF/YfiA_ribosome-assoc"/>
</dbReference>
<dbReference type="Pfam" id="PF16321">
    <property type="entry name" value="Ribosom_S30AE_C"/>
    <property type="match status" value="1"/>
</dbReference>
<evidence type="ECO:0000256" key="3">
    <source>
        <dbReference type="ARBA" id="ARBA00041148"/>
    </source>
</evidence>
<dbReference type="OrthoDB" id="9794975at2"/>
<keyword evidence="4" id="KW-0963">Cytoplasm</keyword>
<gene>
    <name evidence="4" type="primary">hpf</name>
    <name evidence="7" type="ORF">HPO_14926</name>
</gene>
<protein>
    <recommendedName>
        <fullName evidence="3 4">Ribosome hibernation promoting factor</fullName>
        <shortName evidence="4">HPF</shortName>
    </recommendedName>
</protein>
<dbReference type="InterPro" id="IPR038416">
    <property type="entry name" value="Ribosom_S30AE_C_sf"/>
</dbReference>
<comment type="subunit">
    <text evidence="4">Interacts with 100S ribosomes.</text>
</comment>
<comment type="subcellular location">
    <subcellularLocation>
        <location evidence="4">Cytoplasm</location>
    </subcellularLocation>
</comment>
<name>A0A062VG21_9PROT</name>
<evidence type="ECO:0000313" key="7">
    <source>
        <dbReference type="EMBL" id="KCZ97483.1"/>
    </source>
</evidence>
<comment type="function">
    <text evidence="4">Required for dimerization of active 70S ribosomes into 100S ribosomes in stationary phase; 100S ribosomes are translationally inactive and sometimes present during exponential growth.</text>
</comment>
<comment type="similarity">
    <text evidence="4">Belongs to the HPF/YfiA ribosome-associated protein family. Long HPF subfamily.</text>
</comment>
<sequence>MQIQITGRHMELGEALRGRIEEGLEAAVSKYFSRTGDANVFVSQQGPFVEVDCNVHLPSGIILQSTGKANDPYAALEVSLDKMEKRVRRYKRRLKDHHANGQPALPAEMAPEILFQASDDDDAEDSVDTGVEVGEAPLTVAETKVQIRTMTVSEAVMQLELQDVPALMFRNASHDGLNMVYRRPDGHIGWVDPANTPRN</sequence>
<dbReference type="InterPro" id="IPR003489">
    <property type="entry name" value="RHF/RaiA"/>
</dbReference>
<evidence type="ECO:0000256" key="2">
    <source>
        <dbReference type="ARBA" id="ARBA00038695"/>
    </source>
</evidence>
<dbReference type="GO" id="GO:0045900">
    <property type="term" value="P:negative regulation of translational elongation"/>
    <property type="evidence" value="ECO:0007669"/>
    <property type="project" value="TreeGrafter"/>
</dbReference>
<dbReference type="Gene3D" id="3.30.160.100">
    <property type="entry name" value="Ribosome hibernation promotion factor-like"/>
    <property type="match status" value="1"/>
</dbReference>
<dbReference type="PANTHER" id="PTHR33231">
    <property type="entry name" value="30S RIBOSOMAL PROTEIN"/>
    <property type="match status" value="1"/>
</dbReference>
<accession>A0A062VG21</accession>
<dbReference type="RefSeq" id="WP_035600417.1">
    <property type="nucleotide sequence ID" value="NZ_ARYM01000019.1"/>
</dbReference>
<dbReference type="PANTHER" id="PTHR33231:SF1">
    <property type="entry name" value="30S RIBOSOMAL PROTEIN"/>
    <property type="match status" value="1"/>
</dbReference>
<dbReference type="EMBL" id="ARYM01000019">
    <property type="protein sequence ID" value="KCZ97483.1"/>
    <property type="molecule type" value="Genomic_DNA"/>
</dbReference>
<dbReference type="GO" id="GO:0043024">
    <property type="term" value="F:ribosomal small subunit binding"/>
    <property type="evidence" value="ECO:0007669"/>
    <property type="project" value="TreeGrafter"/>
</dbReference>
<organism evidence="7 8">
    <name type="scientific">Hyphomonas polymorpha PS728</name>
    <dbReference type="NCBI Taxonomy" id="1280954"/>
    <lineage>
        <taxon>Bacteria</taxon>
        <taxon>Pseudomonadati</taxon>
        <taxon>Pseudomonadota</taxon>
        <taxon>Alphaproteobacteria</taxon>
        <taxon>Hyphomonadales</taxon>
        <taxon>Hyphomonadaceae</taxon>
        <taxon>Hyphomonas</taxon>
    </lineage>
</organism>
<proteinExistence type="inferred from homology"/>
<dbReference type="STRING" id="1280954.HPO_14926"/>
<dbReference type="GO" id="GO:0022627">
    <property type="term" value="C:cytosolic small ribosomal subunit"/>
    <property type="evidence" value="ECO:0007669"/>
    <property type="project" value="TreeGrafter"/>
</dbReference>
<feature type="coiled-coil region" evidence="5">
    <location>
        <begin position="73"/>
        <end position="100"/>
    </location>
</feature>
<dbReference type="Gene3D" id="3.30.505.50">
    <property type="entry name" value="Sigma 54 modulation/S30EA ribosomal protein, C-terminal domain"/>
    <property type="match status" value="1"/>
</dbReference>
<dbReference type="InterPro" id="IPR036567">
    <property type="entry name" value="RHF-like"/>
</dbReference>
<keyword evidence="8" id="KW-1185">Reference proteome</keyword>
<comment type="caution">
    <text evidence="7">The sequence shown here is derived from an EMBL/GenBank/DDBJ whole genome shotgun (WGS) entry which is preliminary data.</text>
</comment>
<dbReference type="eggNOG" id="COG1544">
    <property type="taxonomic scope" value="Bacteria"/>
</dbReference>
<evidence type="ECO:0000256" key="5">
    <source>
        <dbReference type="SAM" id="Coils"/>
    </source>
</evidence>
<dbReference type="InterPro" id="IPR034694">
    <property type="entry name" value="HPF_long/plastid"/>
</dbReference>
<feature type="domain" description="Sigma 54 modulation/S30EA ribosomal protein C-terminal" evidence="6">
    <location>
        <begin position="136"/>
        <end position="189"/>
    </location>
</feature>
<dbReference type="AlphaFoldDB" id="A0A062VG21"/>
<reference evidence="7 8" key="1">
    <citation type="journal article" date="2014" name="Antonie Van Leeuwenhoek">
        <title>Hyphomonas beringensis sp. nov. and Hyphomonas chukchiensis sp. nov., isolated from surface seawater of the Bering Sea and Chukchi Sea.</title>
        <authorList>
            <person name="Li C."/>
            <person name="Lai Q."/>
            <person name="Li G."/>
            <person name="Dong C."/>
            <person name="Wang J."/>
            <person name="Liao Y."/>
            <person name="Shao Z."/>
        </authorList>
    </citation>
    <scope>NUCLEOTIDE SEQUENCE [LARGE SCALE GENOMIC DNA]</scope>
    <source>
        <strain evidence="7 8">PS728</strain>
    </source>
</reference>
<dbReference type="SUPFAM" id="SSF69754">
    <property type="entry name" value="Ribosome binding protein Y (YfiA homologue)"/>
    <property type="match status" value="1"/>
</dbReference>
<dbReference type="Pfam" id="PF02482">
    <property type="entry name" value="Ribosomal_S30AE"/>
    <property type="match status" value="1"/>
</dbReference>
<dbReference type="InterPro" id="IPR032528">
    <property type="entry name" value="Ribosom_S30AE_C"/>
</dbReference>
<dbReference type="PATRIC" id="fig|1280954.3.peg.3021"/>
<keyword evidence="5" id="KW-0175">Coiled coil</keyword>
<evidence type="ECO:0000313" key="8">
    <source>
        <dbReference type="Proteomes" id="UP000027100"/>
    </source>
</evidence>
<dbReference type="HAMAP" id="MF_00839">
    <property type="entry name" value="HPF"/>
    <property type="match status" value="1"/>
</dbReference>
<evidence type="ECO:0000256" key="1">
    <source>
        <dbReference type="ARBA" id="ARBA00022845"/>
    </source>
</evidence>
<dbReference type="CDD" id="cd00552">
    <property type="entry name" value="RaiA"/>
    <property type="match status" value="1"/>
</dbReference>
<dbReference type="Proteomes" id="UP000027100">
    <property type="component" value="Unassembled WGS sequence"/>
</dbReference>
<comment type="subunit">
    <text evidence="2">Associates exclusively with 100S ribosomes, which are dimers of 70S ribosomes.</text>
</comment>